<comment type="similarity">
    <text evidence="1">Belongs to the LysR transcriptional regulatory family.</text>
</comment>
<sequence>MKNIAHLNAVRAFEVSARHLSFSLAAKELNVTPAAIGQQVRLLEEWLDITLFIRATSGASRLTLTDQAKLALPEISLGLEHISQGLALFQKPIINNAITVSVSPAFAAKWLLMHVDDFQLKYPDYDLRLNTNSRSVDYFAEDIDIGVRYGKGNWPGLSQILLMDEDIFPVCSPDLVEQGLKLPTDLAHYPLLHDHSMPISSGFPTWSSWFSEQGIDDIDTNKGLKINNSASVIQAAVAGQGVALGRSVLVKDDLACGRLVKPFPVLNSSTELAYYIVWRPEHDALEKVQTFKEWLLETAAVIQ</sequence>
<organism evidence="6 7">
    <name type="scientific">Moritella viscosa</name>
    <dbReference type="NCBI Taxonomy" id="80854"/>
    <lineage>
        <taxon>Bacteria</taxon>
        <taxon>Pseudomonadati</taxon>
        <taxon>Pseudomonadota</taxon>
        <taxon>Gammaproteobacteria</taxon>
        <taxon>Alteromonadales</taxon>
        <taxon>Moritellaceae</taxon>
        <taxon>Moritella</taxon>
    </lineage>
</organism>
<feature type="domain" description="HTH lysR-type" evidence="5">
    <location>
        <begin position="1"/>
        <end position="63"/>
    </location>
</feature>
<gene>
    <name evidence="6" type="ORF">NVI5450_3484</name>
</gene>
<dbReference type="PANTHER" id="PTHR30537">
    <property type="entry name" value="HTH-TYPE TRANSCRIPTIONAL REGULATOR"/>
    <property type="match status" value="1"/>
</dbReference>
<dbReference type="OrthoDB" id="5877876at2"/>
<dbReference type="CDD" id="cd08432">
    <property type="entry name" value="PBP2_GcdR_TrpI_HvrB_AmpR_like"/>
    <property type="match status" value="1"/>
</dbReference>
<dbReference type="GO" id="GO:0006351">
    <property type="term" value="P:DNA-templated transcription"/>
    <property type="evidence" value="ECO:0007669"/>
    <property type="project" value="TreeGrafter"/>
</dbReference>
<keyword evidence="3" id="KW-0238">DNA-binding</keyword>
<evidence type="ECO:0000256" key="3">
    <source>
        <dbReference type="ARBA" id="ARBA00023125"/>
    </source>
</evidence>
<dbReference type="SUPFAM" id="SSF46785">
    <property type="entry name" value="Winged helix' DNA-binding domain"/>
    <property type="match status" value="1"/>
</dbReference>
<dbReference type="AlphaFoldDB" id="A0A1L0A7U7"/>
<dbReference type="InterPro" id="IPR036390">
    <property type="entry name" value="WH_DNA-bd_sf"/>
</dbReference>
<dbReference type="InterPro" id="IPR000847">
    <property type="entry name" value="LysR_HTH_N"/>
</dbReference>
<dbReference type="SUPFAM" id="SSF53850">
    <property type="entry name" value="Periplasmic binding protein-like II"/>
    <property type="match status" value="1"/>
</dbReference>
<proteinExistence type="inferred from homology"/>
<dbReference type="NCBIfam" id="NF008352">
    <property type="entry name" value="PRK11139.1"/>
    <property type="match status" value="1"/>
</dbReference>
<evidence type="ECO:0000259" key="5">
    <source>
        <dbReference type="PROSITE" id="PS50931"/>
    </source>
</evidence>
<accession>A0A1L0A7U7</accession>
<dbReference type="EMBL" id="FPLD01000097">
    <property type="protein sequence ID" value="SGZ09680.1"/>
    <property type="molecule type" value="Genomic_DNA"/>
</dbReference>
<name>A0A1L0A7U7_9GAMM</name>
<evidence type="ECO:0000256" key="2">
    <source>
        <dbReference type="ARBA" id="ARBA00023015"/>
    </source>
</evidence>
<dbReference type="InterPro" id="IPR005119">
    <property type="entry name" value="LysR_subst-bd"/>
</dbReference>
<dbReference type="RefSeq" id="WP_075497761.1">
    <property type="nucleotide sequence ID" value="NZ_CAWRBC010000054.1"/>
</dbReference>
<evidence type="ECO:0000313" key="7">
    <source>
        <dbReference type="Proteomes" id="UP000183794"/>
    </source>
</evidence>
<keyword evidence="2" id="KW-0805">Transcription regulation</keyword>
<dbReference type="GO" id="GO:0003700">
    <property type="term" value="F:DNA-binding transcription factor activity"/>
    <property type="evidence" value="ECO:0007669"/>
    <property type="project" value="InterPro"/>
</dbReference>
<dbReference type="PRINTS" id="PR00039">
    <property type="entry name" value="HTHLYSR"/>
</dbReference>
<dbReference type="Pfam" id="PF00126">
    <property type="entry name" value="HTH_1"/>
    <property type="match status" value="1"/>
</dbReference>
<evidence type="ECO:0000313" key="6">
    <source>
        <dbReference type="EMBL" id="SGZ09680.1"/>
    </source>
</evidence>
<dbReference type="Gene3D" id="1.10.10.10">
    <property type="entry name" value="Winged helix-like DNA-binding domain superfamily/Winged helix DNA-binding domain"/>
    <property type="match status" value="1"/>
</dbReference>
<evidence type="ECO:0000256" key="1">
    <source>
        <dbReference type="ARBA" id="ARBA00009437"/>
    </source>
</evidence>
<dbReference type="PROSITE" id="PS50931">
    <property type="entry name" value="HTH_LYSR"/>
    <property type="match status" value="1"/>
</dbReference>
<dbReference type="Proteomes" id="UP000183794">
    <property type="component" value="Unassembled WGS sequence"/>
</dbReference>
<dbReference type="InterPro" id="IPR036388">
    <property type="entry name" value="WH-like_DNA-bd_sf"/>
</dbReference>
<dbReference type="PANTHER" id="PTHR30537:SF74">
    <property type="entry name" value="HTH-TYPE TRANSCRIPTIONAL REGULATOR TRPI"/>
    <property type="match status" value="1"/>
</dbReference>
<reference evidence="6 7" key="1">
    <citation type="submission" date="2016-11" db="EMBL/GenBank/DDBJ databases">
        <authorList>
            <person name="Jaros S."/>
            <person name="Januszkiewicz K."/>
            <person name="Wedrychowicz H."/>
        </authorList>
    </citation>
    <scope>NUCLEOTIDE SEQUENCE [LARGE SCALE GENOMIC DNA]</scope>
    <source>
        <strain evidence="6">NVI 5450</strain>
    </source>
</reference>
<keyword evidence="4" id="KW-0804">Transcription</keyword>
<dbReference type="GO" id="GO:0043565">
    <property type="term" value="F:sequence-specific DNA binding"/>
    <property type="evidence" value="ECO:0007669"/>
    <property type="project" value="TreeGrafter"/>
</dbReference>
<protein>
    <submittedName>
        <fullName evidence="6">Hypothetical transcriptional regulator</fullName>
    </submittedName>
</protein>
<dbReference type="Gene3D" id="3.40.190.10">
    <property type="entry name" value="Periplasmic binding protein-like II"/>
    <property type="match status" value="2"/>
</dbReference>
<dbReference type="Pfam" id="PF03466">
    <property type="entry name" value="LysR_substrate"/>
    <property type="match status" value="1"/>
</dbReference>
<evidence type="ECO:0000256" key="4">
    <source>
        <dbReference type="ARBA" id="ARBA00023163"/>
    </source>
</evidence>
<dbReference type="FunFam" id="3.40.190.10:FF:000017">
    <property type="entry name" value="Glycine cleavage system transcriptional activator"/>
    <property type="match status" value="1"/>
</dbReference>
<dbReference type="InterPro" id="IPR058163">
    <property type="entry name" value="LysR-type_TF_proteobact-type"/>
</dbReference>